<evidence type="ECO:0008006" key="2">
    <source>
        <dbReference type="Google" id="ProtNLM"/>
    </source>
</evidence>
<dbReference type="PANTHER" id="PTHR42941:SF1">
    <property type="entry name" value="SLL1037 PROTEIN"/>
    <property type="match status" value="1"/>
</dbReference>
<dbReference type="InterPro" id="IPR011852">
    <property type="entry name" value="TRAP_TAXI"/>
</dbReference>
<organism evidence="1">
    <name type="scientific">marine metagenome</name>
    <dbReference type="NCBI Taxonomy" id="408172"/>
    <lineage>
        <taxon>unclassified sequences</taxon>
        <taxon>metagenomes</taxon>
        <taxon>ecological metagenomes</taxon>
    </lineage>
</organism>
<dbReference type="CDD" id="cd13520">
    <property type="entry name" value="PBP2_TAXI_TRAP"/>
    <property type="match status" value="1"/>
</dbReference>
<evidence type="ECO:0000313" key="1">
    <source>
        <dbReference type="EMBL" id="SUZ77423.1"/>
    </source>
</evidence>
<dbReference type="PANTHER" id="PTHR42941">
    <property type="entry name" value="SLL1037 PROTEIN"/>
    <property type="match status" value="1"/>
</dbReference>
<name>A0A381QIG5_9ZZZZ</name>
<protein>
    <recommendedName>
        <fullName evidence="2">TAXI family TRAP transporter solute-binding subunit</fullName>
    </recommendedName>
</protein>
<sequence>VKILSNKAVTSLLACLFLLAGCGDGQQFLSLGTAGTGGIYYPLGGALASRMSLADPIRQYTAEVSGGSVENINRLADGQMDLGMVLAVTAYQAQFGSGDMEPVPGLRIVAPLYPNLTHVMVPRNSTDVGIGDLGGKRVSVGPPGSGTEQMARHLLAAHGLTYDDLEPRYLSFSESSSALRDGAIDAAVISVGYPAAAVLEATTIAGVRLLPVDPEVVTSMREEHPYYSVAEIPAGAYPGVEETLKTVAVHNWIVAMDTLDDEVVEILLNILANDRASLEQVHDMAAQIDLARLSSAPIALHDATQRWVAER</sequence>
<reference evidence="1" key="1">
    <citation type="submission" date="2018-05" db="EMBL/GenBank/DDBJ databases">
        <authorList>
            <person name="Lanie J.A."/>
            <person name="Ng W.-L."/>
            <person name="Kazmierczak K.M."/>
            <person name="Andrzejewski T.M."/>
            <person name="Davidsen T.M."/>
            <person name="Wayne K.J."/>
            <person name="Tettelin H."/>
            <person name="Glass J.I."/>
            <person name="Rusch D."/>
            <person name="Podicherti R."/>
            <person name="Tsui H.-C.T."/>
            <person name="Winkler M.E."/>
        </authorList>
    </citation>
    <scope>NUCLEOTIDE SEQUENCE</scope>
</reference>
<gene>
    <name evidence="1" type="ORF">METZ01_LOCUS30277</name>
</gene>
<dbReference type="AlphaFoldDB" id="A0A381QIG5"/>
<dbReference type="EMBL" id="UINC01001316">
    <property type="protein sequence ID" value="SUZ77423.1"/>
    <property type="molecule type" value="Genomic_DNA"/>
</dbReference>
<feature type="non-terminal residue" evidence="1">
    <location>
        <position position="1"/>
    </location>
</feature>
<dbReference type="Pfam" id="PF16868">
    <property type="entry name" value="NMT1_3"/>
    <property type="match status" value="1"/>
</dbReference>
<dbReference type="SUPFAM" id="SSF53850">
    <property type="entry name" value="Periplasmic binding protein-like II"/>
    <property type="match status" value="1"/>
</dbReference>
<dbReference type="Gene3D" id="3.40.190.10">
    <property type="entry name" value="Periplasmic binding protein-like II"/>
    <property type="match status" value="2"/>
</dbReference>
<proteinExistence type="predicted"/>
<dbReference type="NCBIfam" id="TIGR02122">
    <property type="entry name" value="TRAP_TAXI"/>
    <property type="match status" value="1"/>
</dbReference>
<accession>A0A381QIG5</accession>